<name>A0A4C1WCP1_EUMVA</name>
<reference evidence="3 4" key="1">
    <citation type="journal article" date="2019" name="Commun. Biol.">
        <title>The bagworm genome reveals a unique fibroin gene that provides high tensile strength.</title>
        <authorList>
            <person name="Kono N."/>
            <person name="Nakamura H."/>
            <person name="Ohtoshi R."/>
            <person name="Tomita M."/>
            <person name="Numata K."/>
            <person name="Arakawa K."/>
        </authorList>
    </citation>
    <scope>NUCLEOTIDE SEQUENCE [LARGE SCALE GENOMIC DNA]</scope>
</reference>
<evidence type="ECO:0000313" key="4">
    <source>
        <dbReference type="Proteomes" id="UP000299102"/>
    </source>
</evidence>
<dbReference type="AlphaFoldDB" id="A0A4C1WCP1"/>
<dbReference type="OrthoDB" id="6501032at2759"/>
<feature type="region of interest" description="Disordered" evidence="1">
    <location>
        <begin position="144"/>
        <end position="164"/>
    </location>
</feature>
<evidence type="ECO:0000313" key="3">
    <source>
        <dbReference type="EMBL" id="GBP49166.1"/>
    </source>
</evidence>
<feature type="region of interest" description="Disordered" evidence="1">
    <location>
        <begin position="335"/>
        <end position="356"/>
    </location>
</feature>
<keyword evidence="4" id="KW-1185">Reference proteome</keyword>
<accession>A0A4C1WCP1</accession>
<keyword evidence="2" id="KW-0472">Membrane</keyword>
<dbReference type="Proteomes" id="UP000299102">
    <property type="component" value="Unassembled WGS sequence"/>
</dbReference>
<evidence type="ECO:0000256" key="2">
    <source>
        <dbReference type="SAM" id="Phobius"/>
    </source>
</evidence>
<organism evidence="3 4">
    <name type="scientific">Eumeta variegata</name>
    <name type="common">Bagworm moth</name>
    <name type="synonym">Eumeta japonica</name>
    <dbReference type="NCBI Taxonomy" id="151549"/>
    <lineage>
        <taxon>Eukaryota</taxon>
        <taxon>Metazoa</taxon>
        <taxon>Ecdysozoa</taxon>
        <taxon>Arthropoda</taxon>
        <taxon>Hexapoda</taxon>
        <taxon>Insecta</taxon>
        <taxon>Pterygota</taxon>
        <taxon>Neoptera</taxon>
        <taxon>Endopterygota</taxon>
        <taxon>Lepidoptera</taxon>
        <taxon>Glossata</taxon>
        <taxon>Ditrysia</taxon>
        <taxon>Tineoidea</taxon>
        <taxon>Psychidae</taxon>
        <taxon>Oiketicinae</taxon>
        <taxon>Eumeta</taxon>
    </lineage>
</organism>
<protein>
    <submittedName>
        <fullName evidence="3">Uncharacterized protein</fullName>
    </submittedName>
</protein>
<feature type="transmembrane region" description="Helical" evidence="2">
    <location>
        <begin position="247"/>
        <end position="272"/>
    </location>
</feature>
<comment type="caution">
    <text evidence="3">The sequence shown here is derived from an EMBL/GenBank/DDBJ whole genome shotgun (WGS) entry which is preliminary data.</text>
</comment>
<sequence>MTDLINWGHLAHAVHRLHRRGITALGLVLLVLLKTKEAKNVLRALNIVCGLSGIRVEAPHKKGGPSHRACNTDSSATGTQLLTAMHIRAASNFYLHHPVNYRRCPKAPITKPKTATLSTDRNWVSPIPPKLRPAPALTANSLLRNQPPKAVPDPPKKLSKGLPPSRWGCPVTNYNNYELVPLENELDYESKDIAPPTSTHFPNNSINKPFTQDIALVKDVALNLLASSDHRKLPVDVLDDKRKKRSLALLLLPPLLLLLLVVVVVIVLLRLLSLRLGVRGISKKLIPNDLESIECLRDGVSENACVIADRLHVCIEKRRARSQMINEPGRYRHTANAAGTRRRHRSRRRSAMNFNGASPAAGYGLYRR</sequence>
<keyword evidence="2" id="KW-1133">Transmembrane helix</keyword>
<gene>
    <name evidence="3" type="ORF">EVAR_80834_1</name>
</gene>
<keyword evidence="2" id="KW-0812">Transmembrane</keyword>
<proteinExistence type="predicted"/>
<feature type="compositionally biased region" description="Basic residues" evidence="1">
    <location>
        <begin position="340"/>
        <end position="350"/>
    </location>
</feature>
<dbReference type="EMBL" id="BGZK01000538">
    <property type="protein sequence ID" value="GBP49166.1"/>
    <property type="molecule type" value="Genomic_DNA"/>
</dbReference>
<evidence type="ECO:0000256" key="1">
    <source>
        <dbReference type="SAM" id="MobiDB-lite"/>
    </source>
</evidence>